<name>A0ABT1MGU3_9BACT</name>
<comment type="caution">
    <text evidence="1">The sequence shown here is derived from an EMBL/GenBank/DDBJ whole genome shotgun (WGS) entry which is preliminary data.</text>
</comment>
<evidence type="ECO:0000313" key="2">
    <source>
        <dbReference type="Proteomes" id="UP001205603"/>
    </source>
</evidence>
<organism evidence="1 2">
    <name type="scientific">Coprobacter tertius</name>
    <dbReference type="NCBI Taxonomy" id="2944915"/>
    <lineage>
        <taxon>Bacteria</taxon>
        <taxon>Pseudomonadati</taxon>
        <taxon>Bacteroidota</taxon>
        <taxon>Bacteroidia</taxon>
        <taxon>Bacteroidales</taxon>
        <taxon>Barnesiellaceae</taxon>
        <taxon>Coprobacter</taxon>
    </lineage>
</organism>
<reference evidence="1 2" key="1">
    <citation type="submission" date="2022-07" db="EMBL/GenBank/DDBJ databases">
        <title>Fecal culturing of patients with breast cancer.</title>
        <authorList>
            <person name="Teng N.M.Y."/>
            <person name="Kiu R."/>
            <person name="Evans R."/>
            <person name="Baker D.J."/>
            <person name="Zenner C."/>
            <person name="Robinson S.D."/>
            <person name="Hall L.J."/>
        </authorList>
    </citation>
    <scope>NUCLEOTIDE SEQUENCE [LARGE SCALE GENOMIC DNA]</scope>
    <source>
        <strain evidence="1 2">LH1063</strain>
    </source>
</reference>
<evidence type="ECO:0000313" key="1">
    <source>
        <dbReference type="EMBL" id="MCP9611848.1"/>
    </source>
</evidence>
<sequence>MKKNYRHNILAFFLLSIFAAYLTLITMYTHAHVIDGTIVLHAHSNPGAVHHHTGNTFYFFQSLSQILTTSPQPYIDIFCPVTCFDRLYLPDFVYLISIYFFSLSPRGPPVFFS</sequence>
<dbReference type="RefSeq" id="WP_255026915.1">
    <property type="nucleotide sequence ID" value="NZ_JANDHW010000005.1"/>
</dbReference>
<dbReference type="Proteomes" id="UP001205603">
    <property type="component" value="Unassembled WGS sequence"/>
</dbReference>
<keyword evidence="2" id="KW-1185">Reference proteome</keyword>
<gene>
    <name evidence="1" type="ORF">NMU02_07060</name>
</gene>
<dbReference type="EMBL" id="JANDHW010000005">
    <property type="protein sequence ID" value="MCP9611848.1"/>
    <property type="molecule type" value="Genomic_DNA"/>
</dbReference>
<proteinExistence type="predicted"/>
<accession>A0ABT1MGU3</accession>
<protein>
    <submittedName>
        <fullName evidence="1">Uncharacterized protein</fullName>
    </submittedName>
</protein>